<feature type="compositionally biased region" description="Basic and acidic residues" evidence="8">
    <location>
        <begin position="591"/>
        <end position="609"/>
    </location>
</feature>
<feature type="compositionally biased region" description="Basic and acidic residues" evidence="8">
    <location>
        <begin position="1003"/>
        <end position="1012"/>
    </location>
</feature>
<accession>A0ABQ9CSU7</accession>
<evidence type="ECO:0000259" key="11">
    <source>
        <dbReference type="Pfam" id="PF10577"/>
    </source>
</evidence>
<keyword evidence="3 9" id="KW-0812">Transmembrane</keyword>
<feature type="transmembrane region" description="Helical" evidence="9">
    <location>
        <begin position="469"/>
        <end position="492"/>
    </location>
</feature>
<evidence type="ECO:0000256" key="3">
    <source>
        <dbReference type="ARBA" id="ARBA00022692"/>
    </source>
</evidence>
<evidence type="ECO:0000256" key="1">
    <source>
        <dbReference type="ARBA" id="ARBA00004479"/>
    </source>
</evidence>
<dbReference type="Pfam" id="PF10577">
    <property type="entry name" value="FAM171A1-2-B_N"/>
    <property type="match status" value="1"/>
</dbReference>
<evidence type="ECO:0000256" key="5">
    <source>
        <dbReference type="ARBA" id="ARBA00022989"/>
    </source>
</evidence>
<comment type="subcellular location">
    <subcellularLocation>
        <location evidence="1">Membrane</location>
        <topology evidence="1">Single-pass type I membrane protein</topology>
    </subcellularLocation>
</comment>
<keyword evidence="4 10" id="KW-0732">Signal</keyword>
<feature type="chain" id="PRO_5046025736" evidence="10">
    <location>
        <begin position="22"/>
        <end position="1060"/>
    </location>
</feature>
<proteinExistence type="inferred from homology"/>
<keyword evidence="7" id="KW-0325">Glycoprotein</keyword>
<feature type="domain" description="FAM171 N-terminal" evidence="11">
    <location>
        <begin position="199"/>
        <end position="452"/>
    </location>
</feature>
<dbReference type="PANTHER" id="PTHR31626:SF1">
    <property type="entry name" value="PROTEIN FAM171A1"/>
    <property type="match status" value="1"/>
</dbReference>
<dbReference type="InterPro" id="IPR048530">
    <property type="entry name" value="FAM171_N"/>
</dbReference>
<dbReference type="Proteomes" id="UP001145742">
    <property type="component" value="Unassembled WGS sequence"/>
</dbReference>
<evidence type="ECO:0000259" key="12">
    <source>
        <dbReference type="Pfam" id="PF20771"/>
    </source>
</evidence>
<evidence type="ECO:0000313" key="14">
    <source>
        <dbReference type="Proteomes" id="UP001145742"/>
    </source>
</evidence>
<evidence type="ECO:0000256" key="4">
    <source>
        <dbReference type="ARBA" id="ARBA00022729"/>
    </source>
</evidence>
<evidence type="ECO:0000256" key="6">
    <source>
        <dbReference type="ARBA" id="ARBA00023136"/>
    </source>
</evidence>
<feature type="domain" description="FAM171 C-terminal" evidence="12">
    <location>
        <begin position="562"/>
        <end position="1058"/>
    </location>
</feature>
<comment type="similarity">
    <text evidence="2">Belongs to the FAM171 family.</text>
</comment>
<keyword evidence="6 9" id="KW-0472">Membrane</keyword>
<evidence type="ECO:0000313" key="13">
    <source>
        <dbReference type="EMBL" id="KAJ7408596.1"/>
    </source>
</evidence>
<gene>
    <name evidence="13" type="primary">FAM171A1</name>
    <name evidence="13" type="ORF">WISP_119873</name>
</gene>
<evidence type="ECO:0000256" key="7">
    <source>
        <dbReference type="ARBA" id="ARBA00023180"/>
    </source>
</evidence>
<feature type="region of interest" description="Disordered" evidence="8">
    <location>
        <begin position="994"/>
        <end position="1060"/>
    </location>
</feature>
<comment type="caution">
    <text evidence="13">The sequence shown here is derived from an EMBL/GenBank/DDBJ whole genome shotgun (WGS) entry which is preliminary data.</text>
</comment>
<feature type="compositionally biased region" description="Basic and acidic residues" evidence="8">
    <location>
        <begin position="917"/>
        <end position="929"/>
    </location>
</feature>
<dbReference type="InterPro" id="IPR018890">
    <property type="entry name" value="FAM171"/>
</dbReference>
<name>A0ABQ9CSU7_9PASS</name>
<feature type="region of interest" description="Disordered" evidence="8">
    <location>
        <begin position="584"/>
        <end position="643"/>
    </location>
</feature>
<protein>
    <submittedName>
        <fullName evidence="13">Protein FAM171A1</fullName>
    </submittedName>
</protein>
<evidence type="ECO:0000256" key="8">
    <source>
        <dbReference type="SAM" id="MobiDB-lite"/>
    </source>
</evidence>
<evidence type="ECO:0000256" key="9">
    <source>
        <dbReference type="SAM" id="Phobius"/>
    </source>
</evidence>
<evidence type="ECO:0000256" key="10">
    <source>
        <dbReference type="SAM" id="SignalP"/>
    </source>
</evidence>
<keyword evidence="14" id="KW-1185">Reference proteome</keyword>
<evidence type="ECO:0000256" key="2">
    <source>
        <dbReference type="ARBA" id="ARBA00006818"/>
    </source>
</evidence>
<dbReference type="EMBL" id="WHWB01034533">
    <property type="protein sequence ID" value="KAJ7408596.1"/>
    <property type="molecule type" value="Genomic_DNA"/>
</dbReference>
<feature type="compositionally biased region" description="Acidic residues" evidence="8">
    <location>
        <begin position="1025"/>
        <end position="1039"/>
    </location>
</feature>
<organism evidence="13 14">
    <name type="scientific">Willisornis vidua</name>
    <name type="common">Xingu scale-backed antbird</name>
    <dbReference type="NCBI Taxonomy" id="1566151"/>
    <lineage>
        <taxon>Eukaryota</taxon>
        <taxon>Metazoa</taxon>
        <taxon>Chordata</taxon>
        <taxon>Craniata</taxon>
        <taxon>Vertebrata</taxon>
        <taxon>Euteleostomi</taxon>
        <taxon>Archelosauria</taxon>
        <taxon>Archosauria</taxon>
        <taxon>Dinosauria</taxon>
        <taxon>Saurischia</taxon>
        <taxon>Theropoda</taxon>
        <taxon>Coelurosauria</taxon>
        <taxon>Aves</taxon>
        <taxon>Neognathae</taxon>
        <taxon>Neoaves</taxon>
        <taxon>Telluraves</taxon>
        <taxon>Australaves</taxon>
        <taxon>Passeriformes</taxon>
        <taxon>Thamnophilidae</taxon>
        <taxon>Willisornis</taxon>
    </lineage>
</organism>
<feature type="region of interest" description="Disordered" evidence="8">
    <location>
        <begin position="900"/>
        <end position="952"/>
    </location>
</feature>
<dbReference type="InterPro" id="IPR049175">
    <property type="entry name" value="FAM171_C"/>
</dbReference>
<dbReference type="Pfam" id="PF20771">
    <property type="entry name" value="FAM171A1-2-B_C"/>
    <property type="match status" value="1"/>
</dbReference>
<feature type="signal peptide" evidence="10">
    <location>
        <begin position="1"/>
        <end position="21"/>
    </location>
</feature>
<dbReference type="PANTHER" id="PTHR31626">
    <property type="entry name" value="SUSHI DOMAIN-CONTAINING PROTEIN"/>
    <property type="match status" value="1"/>
</dbReference>
<feature type="compositionally biased region" description="Basic and acidic residues" evidence="8">
    <location>
        <begin position="1040"/>
        <end position="1053"/>
    </location>
</feature>
<keyword evidence="5 9" id="KW-1133">Transmembrane helix</keyword>
<sequence length="1060" mass="117543">MSRSAALLLCLLGCNVWKAVTKTLGAPEATQGRCGMGAGPFRKDIEGLERVQRRATRLVKGLEHKSYEERPKELGFFSLEKRRLRGDLITVYNYLKGVCSQYSKSQNIVKEVYESVEAFEIMEVNVYRLLRKLHFLNLLKLVVSKVDEDAGESPVDVLCNTMNGDCPDVPMSSNVFLCPPILPEVTGAAGDQVGSQREVTLKVHVSDASTHQPVTEALIEIFTNQISIASGTSGADGTAFLKFQYKLGNQLIVTASKHAYVPNSAPWKPVRLPVFSSLSLGLLPERSATLMVYDDVVQIVSGFQGARTQPQVHFQRRSVKLPENTSYSDLTAYLTAASSPWEVDSFPYLQGLDGNGTGNSTRYDLSPVTAVSVHLLSSDGTPVPVNGPIYVTVPLPANSNLKHNAHVPAWRFDQKFGTWLKSSLGIVQQEGNQLTWTYIAPQLGYWVAAMSPTIPGPVVTHDITSYHTMFLLAILGGMALILLVLLCLLLYYCRRKCLRPRQHHKKLQLSTALDTSKKDQATSMSHINLIFSRRESEFPGGLSVASNGHPENSGAKELISAVHMEMVSPSGEADMHTPMLKHSFSTSQEFSSREELLSDKEKDKSRISLDDLTPSGSLRKDYHKSADSFPLKTRKSTETAEGYESPIKDEYRRSYNAMLSQPLFEKQEREIQVSMNHIVTGSNYNIQEQIYPTPSAPEKELLDCRPTDCMMSRSVDHLERPTSFPRPGQLICCNSVDQVNDSVYRKVLPALVIPGHYMKLPGEHPFVSQPLVVPADQQIDIERLQAELPNPHARLFPHPPQQLQPQQLASQAISQQHLQDSGAAEWSQQNASMSESISIPASLNDASLAQMNSEVQLLTEKALMELGGGKPLPHPRAWFVSLDGRSNAHVRHSYIDLQRAGRNGSNDASLDSGVDMNEPKSARKGRGDHLSAPQSHPPVQEHQQRERKVSDSTAYTQLVYLDDMDQSGSECGTAVCSPEDNALRCLLEGTSKRSGVQLPSLQEETRTVDTKPEPLTSPEHGTSVQDDDEDEEDEEDDQGEDKKSPWQKREERPLMTFNLK</sequence>
<reference evidence="13" key="1">
    <citation type="submission" date="2019-10" db="EMBL/GenBank/DDBJ databases">
        <authorList>
            <person name="Soares A.E.R."/>
            <person name="Aleixo A."/>
            <person name="Schneider P."/>
            <person name="Miyaki C.Y."/>
            <person name="Schneider M.P."/>
            <person name="Mello C."/>
            <person name="Vasconcelos A.T.R."/>
        </authorList>
    </citation>
    <scope>NUCLEOTIDE SEQUENCE</scope>
    <source>
        <tissue evidence="13">Muscle</tissue>
    </source>
</reference>